<accession>A0A931HX92</accession>
<dbReference type="Pfam" id="PF13426">
    <property type="entry name" value="PAS_9"/>
    <property type="match status" value="1"/>
</dbReference>
<dbReference type="InterPro" id="IPR052155">
    <property type="entry name" value="Biofilm_reg_signaling"/>
</dbReference>
<feature type="domain" description="PAC" evidence="2">
    <location>
        <begin position="468"/>
        <end position="520"/>
    </location>
</feature>
<dbReference type="Gene3D" id="3.30.450.20">
    <property type="entry name" value="PAS domain"/>
    <property type="match status" value="4"/>
</dbReference>
<dbReference type="SUPFAM" id="SSF55785">
    <property type="entry name" value="PYP-like sensor domain (PAS domain)"/>
    <property type="match status" value="4"/>
</dbReference>
<dbReference type="InterPro" id="IPR029787">
    <property type="entry name" value="Nucleotide_cyclase"/>
</dbReference>
<dbReference type="Proteomes" id="UP000614490">
    <property type="component" value="Unassembled WGS sequence"/>
</dbReference>
<evidence type="ECO:0000259" key="2">
    <source>
        <dbReference type="PROSITE" id="PS50113"/>
    </source>
</evidence>
<feature type="domain" description="PAS" evidence="1">
    <location>
        <begin position="272"/>
        <end position="342"/>
    </location>
</feature>
<dbReference type="InterPro" id="IPR000160">
    <property type="entry name" value="GGDEF_dom"/>
</dbReference>
<dbReference type="Pfam" id="PF08447">
    <property type="entry name" value="PAS_3"/>
    <property type="match status" value="1"/>
</dbReference>
<sequence>MMENLNPIKKNFSDQVPREQLIHTLMEGVSDFVFLMEVDGPRLFRYLHMNEAAKDHHNFGELTWQNKYIADLLDEPSAKALNDEYEKVVLTKSAVTYEDKMYINGIPFRGHTSLTPLIDDYGEVTHILGITRDVTELFEKKKDLAEINAVYRSLMENTSDAILIVDAKGELIEANSAFEQLYGYAKKELNASWFPFVPEHLKDEAESLIYKGLNNEEISSYQTIRKHKSGRFIDVSITVAPIQNDEGRIIGLSSIIRDVTSEKKAKMELRASRSRYRSLFKHNPHPILTLKLDGTITKVNKAVLEMTETSDERLINTSILDWVPYAQVDLVQKQLEDSLNDENVMFQTRFSVKEEVKIVNVYLVPIHNQNKKEGLYAILEEITEKEHASEAMRQSEAKFRLIADHSNDLISVLLPDGEINYASPSHAKFLGFDPTGYSLLDMGAILKEEDLKKVKLAFQQCQKDFKPFTVAMKLLNKHKQWVWFECLGTPVLDEQGEVSKIVVVSRDISEQKSYEDQLKKFAFYDYLTGLPNRRLFEDRVEETIANYKRNQKEFALLYLDGDSFKKINDQHGHDSGDEFLRMMAARMKARLRKGDAVGRIGGDEFAILMQNFTSKDEVRRFANLLLDELKVPYSLDGKEIVSTFSIGVACFPQDGETLDDLFRSADQALYHGKRSGKDRASLYKDI</sequence>
<feature type="domain" description="PAS" evidence="1">
    <location>
        <begin position="147"/>
        <end position="189"/>
    </location>
</feature>
<reference evidence="4 5" key="1">
    <citation type="journal article" date="2005" name="Int. J. Syst. Evol. Microbiol.">
        <title>Halobacillus yeomjeoni sp. nov., isolated from a marine solar saltern in Korea.</title>
        <authorList>
            <person name="Yoon J.H."/>
            <person name="Kang S.J."/>
            <person name="Lee C.H."/>
            <person name="Oh H.W."/>
            <person name="Oh T.K."/>
        </authorList>
    </citation>
    <scope>NUCLEOTIDE SEQUENCE [LARGE SCALE GENOMIC DNA]</scope>
    <source>
        <strain evidence="4 5">KCTC 3957</strain>
    </source>
</reference>
<dbReference type="SUPFAM" id="SSF55073">
    <property type="entry name" value="Nucleotide cyclase"/>
    <property type="match status" value="1"/>
</dbReference>
<dbReference type="PANTHER" id="PTHR44757:SF2">
    <property type="entry name" value="BIOFILM ARCHITECTURE MAINTENANCE PROTEIN MBAA"/>
    <property type="match status" value="1"/>
</dbReference>
<feature type="domain" description="PAC" evidence="2">
    <location>
        <begin position="217"/>
        <end position="271"/>
    </location>
</feature>
<dbReference type="InterPro" id="IPR001610">
    <property type="entry name" value="PAC"/>
</dbReference>
<dbReference type="SMART" id="SM00086">
    <property type="entry name" value="PAC"/>
    <property type="match status" value="4"/>
</dbReference>
<dbReference type="NCBIfam" id="TIGR00254">
    <property type="entry name" value="GGDEF"/>
    <property type="match status" value="1"/>
</dbReference>
<dbReference type="EMBL" id="JADZSC010000002">
    <property type="protein sequence ID" value="MBH0230906.1"/>
    <property type="molecule type" value="Genomic_DNA"/>
</dbReference>
<evidence type="ECO:0000313" key="5">
    <source>
        <dbReference type="Proteomes" id="UP000614490"/>
    </source>
</evidence>
<feature type="domain" description="PAC" evidence="2">
    <location>
        <begin position="91"/>
        <end position="146"/>
    </location>
</feature>
<dbReference type="Gene3D" id="3.30.70.270">
    <property type="match status" value="1"/>
</dbReference>
<protein>
    <submittedName>
        <fullName evidence="4">PAS domain S-box protein</fullName>
    </submittedName>
</protein>
<dbReference type="FunFam" id="3.30.70.270:FF:000001">
    <property type="entry name" value="Diguanylate cyclase domain protein"/>
    <property type="match status" value="1"/>
</dbReference>
<dbReference type="InterPro" id="IPR000700">
    <property type="entry name" value="PAS-assoc_C"/>
</dbReference>
<evidence type="ECO:0000313" key="4">
    <source>
        <dbReference type="EMBL" id="MBH0230906.1"/>
    </source>
</evidence>
<keyword evidence="5" id="KW-1185">Reference proteome</keyword>
<feature type="domain" description="GGDEF" evidence="3">
    <location>
        <begin position="552"/>
        <end position="685"/>
    </location>
</feature>
<organism evidence="4 5">
    <name type="scientific">Halobacillus yeomjeoni</name>
    <dbReference type="NCBI Taxonomy" id="311194"/>
    <lineage>
        <taxon>Bacteria</taxon>
        <taxon>Bacillati</taxon>
        <taxon>Bacillota</taxon>
        <taxon>Bacilli</taxon>
        <taxon>Bacillales</taxon>
        <taxon>Bacillaceae</taxon>
        <taxon>Halobacillus</taxon>
    </lineage>
</organism>
<dbReference type="InterPro" id="IPR043128">
    <property type="entry name" value="Rev_trsase/Diguanyl_cyclase"/>
</dbReference>
<dbReference type="InterPro" id="IPR013656">
    <property type="entry name" value="PAS_4"/>
</dbReference>
<dbReference type="InterPro" id="IPR013655">
    <property type="entry name" value="PAS_fold_3"/>
</dbReference>
<dbReference type="PROSITE" id="PS50112">
    <property type="entry name" value="PAS"/>
    <property type="match status" value="2"/>
</dbReference>
<gene>
    <name evidence="4" type="ORF">H0267_11820</name>
</gene>
<name>A0A931HX92_9BACI</name>
<dbReference type="PROSITE" id="PS50113">
    <property type="entry name" value="PAC"/>
    <property type="match status" value="3"/>
</dbReference>
<comment type="caution">
    <text evidence="4">The sequence shown here is derived from an EMBL/GenBank/DDBJ whole genome shotgun (WGS) entry which is preliminary data.</text>
</comment>
<dbReference type="InterPro" id="IPR000014">
    <property type="entry name" value="PAS"/>
</dbReference>
<dbReference type="Pfam" id="PF00990">
    <property type="entry name" value="GGDEF"/>
    <property type="match status" value="1"/>
</dbReference>
<dbReference type="Pfam" id="PF08448">
    <property type="entry name" value="PAS_4"/>
    <property type="match status" value="2"/>
</dbReference>
<dbReference type="PANTHER" id="PTHR44757">
    <property type="entry name" value="DIGUANYLATE CYCLASE DGCP"/>
    <property type="match status" value="1"/>
</dbReference>
<dbReference type="AlphaFoldDB" id="A0A931HX92"/>
<dbReference type="NCBIfam" id="TIGR00229">
    <property type="entry name" value="sensory_box"/>
    <property type="match status" value="3"/>
</dbReference>
<evidence type="ECO:0000259" key="1">
    <source>
        <dbReference type="PROSITE" id="PS50112"/>
    </source>
</evidence>
<evidence type="ECO:0000259" key="3">
    <source>
        <dbReference type="PROSITE" id="PS50887"/>
    </source>
</evidence>
<dbReference type="SMART" id="SM00091">
    <property type="entry name" value="PAS"/>
    <property type="match status" value="4"/>
</dbReference>
<dbReference type="CDD" id="cd00130">
    <property type="entry name" value="PAS"/>
    <property type="match status" value="3"/>
</dbReference>
<dbReference type="InterPro" id="IPR035965">
    <property type="entry name" value="PAS-like_dom_sf"/>
</dbReference>
<dbReference type="PROSITE" id="PS50887">
    <property type="entry name" value="GGDEF"/>
    <property type="match status" value="1"/>
</dbReference>
<dbReference type="SMART" id="SM00267">
    <property type="entry name" value="GGDEF"/>
    <property type="match status" value="1"/>
</dbReference>
<dbReference type="RefSeq" id="WP_197317508.1">
    <property type="nucleotide sequence ID" value="NZ_JADZSC010000002.1"/>
</dbReference>
<dbReference type="CDD" id="cd01949">
    <property type="entry name" value="GGDEF"/>
    <property type="match status" value="1"/>
</dbReference>
<proteinExistence type="predicted"/>